<dbReference type="PANTHER" id="PTHR46573:SF1">
    <property type="entry name" value="WD REPEAT, SAM AND U-BOX DOMAIN-CONTAINING PROTEIN 1"/>
    <property type="match status" value="1"/>
</dbReference>
<name>A0A7S3KXJ4_9STRA</name>
<gene>
    <name evidence="3" type="ORF">ACOF00016_LOCUS2078</name>
</gene>
<dbReference type="Pfam" id="PF04564">
    <property type="entry name" value="U-box"/>
    <property type="match status" value="1"/>
</dbReference>
<protein>
    <recommendedName>
        <fullName evidence="2">U-box domain-containing protein</fullName>
    </recommendedName>
</protein>
<dbReference type="Gene3D" id="3.30.40.10">
    <property type="entry name" value="Zinc/RING finger domain, C3HC4 (zinc finger)"/>
    <property type="match status" value="1"/>
</dbReference>
<dbReference type="InterPro" id="IPR013083">
    <property type="entry name" value="Znf_RING/FYVE/PHD"/>
</dbReference>
<feature type="domain" description="U-box" evidence="2">
    <location>
        <begin position="8"/>
        <end position="81"/>
    </location>
</feature>
<proteinExistence type="predicted"/>
<evidence type="ECO:0000259" key="2">
    <source>
        <dbReference type="PROSITE" id="PS51698"/>
    </source>
</evidence>
<evidence type="ECO:0000256" key="1">
    <source>
        <dbReference type="SAM" id="MobiDB-lite"/>
    </source>
</evidence>
<organism evidence="3">
    <name type="scientific">Amphora coffeiformis</name>
    <dbReference type="NCBI Taxonomy" id="265554"/>
    <lineage>
        <taxon>Eukaryota</taxon>
        <taxon>Sar</taxon>
        <taxon>Stramenopiles</taxon>
        <taxon>Ochrophyta</taxon>
        <taxon>Bacillariophyta</taxon>
        <taxon>Bacillariophyceae</taxon>
        <taxon>Bacillariophycidae</taxon>
        <taxon>Thalassiophysales</taxon>
        <taxon>Catenulaceae</taxon>
        <taxon>Amphora</taxon>
    </lineage>
</organism>
<dbReference type="AlphaFoldDB" id="A0A7S3KXJ4"/>
<dbReference type="EMBL" id="HBIM01002377">
    <property type="protein sequence ID" value="CAE0403890.1"/>
    <property type="molecule type" value="Transcribed_RNA"/>
</dbReference>
<dbReference type="GO" id="GO:0016567">
    <property type="term" value="P:protein ubiquitination"/>
    <property type="evidence" value="ECO:0007669"/>
    <property type="project" value="InterPro"/>
</dbReference>
<dbReference type="CDD" id="cd16655">
    <property type="entry name" value="RING-Ubox_WDSUB1-like"/>
    <property type="match status" value="1"/>
</dbReference>
<evidence type="ECO:0000313" key="3">
    <source>
        <dbReference type="EMBL" id="CAE0403890.1"/>
    </source>
</evidence>
<dbReference type="GO" id="GO:0004842">
    <property type="term" value="F:ubiquitin-protein transferase activity"/>
    <property type="evidence" value="ECO:0007669"/>
    <property type="project" value="InterPro"/>
</dbReference>
<dbReference type="SUPFAM" id="SSF57850">
    <property type="entry name" value="RING/U-box"/>
    <property type="match status" value="1"/>
</dbReference>
<dbReference type="PANTHER" id="PTHR46573">
    <property type="entry name" value="WD REPEAT, SAM AND U-BOX DOMAIN-CONTAINING PROTEIN 1"/>
    <property type="match status" value="1"/>
</dbReference>
<dbReference type="PROSITE" id="PS51698">
    <property type="entry name" value="U_BOX"/>
    <property type="match status" value="1"/>
</dbReference>
<dbReference type="SMART" id="SM00504">
    <property type="entry name" value="Ubox"/>
    <property type="match status" value="1"/>
</dbReference>
<feature type="region of interest" description="Disordered" evidence="1">
    <location>
        <begin position="144"/>
        <end position="166"/>
    </location>
</feature>
<dbReference type="InterPro" id="IPR052085">
    <property type="entry name" value="WD-SAM-U-box"/>
</dbReference>
<sequence>MTLITEDDIPEEFICPITNEIMRNPLMSVHGFSFEREAIFEWLQSHSTCPLSRRELTVSKLVSNCALQERIRGWCEANGMLHLLRNNNSTAEDDPCDPRHRLVLGICITKQLEEKLRLRQRLQENHVRRQQRRVSRAMALVLRHRREHEGSGRSHQHNSRGVEVGN</sequence>
<dbReference type="InterPro" id="IPR003613">
    <property type="entry name" value="Ubox_domain"/>
</dbReference>
<reference evidence="3" key="1">
    <citation type="submission" date="2021-01" db="EMBL/GenBank/DDBJ databases">
        <authorList>
            <person name="Corre E."/>
            <person name="Pelletier E."/>
            <person name="Niang G."/>
            <person name="Scheremetjew M."/>
            <person name="Finn R."/>
            <person name="Kale V."/>
            <person name="Holt S."/>
            <person name="Cochrane G."/>
            <person name="Meng A."/>
            <person name="Brown T."/>
            <person name="Cohen L."/>
        </authorList>
    </citation>
    <scope>NUCLEOTIDE SEQUENCE</scope>
    <source>
        <strain evidence="3">CCMP127</strain>
    </source>
</reference>
<accession>A0A7S3KXJ4</accession>